<dbReference type="Gene3D" id="3.40.50.150">
    <property type="entry name" value="Vaccinia Virus protein VP39"/>
    <property type="match status" value="1"/>
</dbReference>
<organism evidence="3 4">
    <name type="scientific">Emiliania huxleyi (strain CCMP1516)</name>
    <dbReference type="NCBI Taxonomy" id="280463"/>
    <lineage>
        <taxon>Eukaryota</taxon>
        <taxon>Haptista</taxon>
        <taxon>Haptophyta</taxon>
        <taxon>Prymnesiophyceae</taxon>
        <taxon>Isochrysidales</taxon>
        <taxon>Noelaerhabdaceae</taxon>
        <taxon>Emiliania</taxon>
    </lineage>
</organism>
<feature type="signal peptide" evidence="2">
    <location>
        <begin position="1"/>
        <end position="18"/>
    </location>
</feature>
<dbReference type="EnsemblProtists" id="EOD31418">
    <property type="protein sequence ID" value="EOD31418"/>
    <property type="gene ID" value="EMIHUDRAFT_468221"/>
</dbReference>
<dbReference type="PANTHER" id="PTHR43317:SF1">
    <property type="entry name" value="THERMOSPERMINE SYNTHASE ACAULIS5"/>
    <property type="match status" value="1"/>
</dbReference>
<evidence type="ECO:0000313" key="4">
    <source>
        <dbReference type="Proteomes" id="UP000013827"/>
    </source>
</evidence>
<dbReference type="SUPFAM" id="SSF53335">
    <property type="entry name" value="S-adenosyl-L-methionine-dependent methyltransferases"/>
    <property type="match status" value="1"/>
</dbReference>
<reference evidence="4" key="1">
    <citation type="journal article" date="2013" name="Nature">
        <title>Pan genome of the phytoplankton Emiliania underpins its global distribution.</title>
        <authorList>
            <person name="Read B.A."/>
            <person name="Kegel J."/>
            <person name="Klute M.J."/>
            <person name="Kuo A."/>
            <person name="Lefebvre S.C."/>
            <person name="Maumus F."/>
            <person name="Mayer C."/>
            <person name="Miller J."/>
            <person name="Monier A."/>
            <person name="Salamov A."/>
            <person name="Young J."/>
            <person name="Aguilar M."/>
            <person name="Claverie J.M."/>
            <person name="Frickenhaus S."/>
            <person name="Gonzalez K."/>
            <person name="Herman E.K."/>
            <person name="Lin Y.C."/>
            <person name="Napier J."/>
            <person name="Ogata H."/>
            <person name="Sarno A.F."/>
            <person name="Shmutz J."/>
            <person name="Schroeder D."/>
            <person name="de Vargas C."/>
            <person name="Verret F."/>
            <person name="von Dassow P."/>
            <person name="Valentin K."/>
            <person name="Van de Peer Y."/>
            <person name="Wheeler G."/>
            <person name="Dacks J.B."/>
            <person name="Delwiche C.F."/>
            <person name="Dyhrman S.T."/>
            <person name="Glockner G."/>
            <person name="John U."/>
            <person name="Richards T."/>
            <person name="Worden A.Z."/>
            <person name="Zhang X."/>
            <person name="Grigoriev I.V."/>
            <person name="Allen A.E."/>
            <person name="Bidle K."/>
            <person name="Borodovsky M."/>
            <person name="Bowler C."/>
            <person name="Brownlee C."/>
            <person name="Cock J.M."/>
            <person name="Elias M."/>
            <person name="Gladyshev V.N."/>
            <person name="Groth M."/>
            <person name="Guda C."/>
            <person name="Hadaegh A."/>
            <person name="Iglesias-Rodriguez M.D."/>
            <person name="Jenkins J."/>
            <person name="Jones B.M."/>
            <person name="Lawson T."/>
            <person name="Leese F."/>
            <person name="Lindquist E."/>
            <person name="Lobanov A."/>
            <person name="Lomsadze A."/>
            <person name="Malik S.B."/>
            <person name="Marsh M.E."/>
            <person name="Mackinder L."/>
            <person name="Mock T."/>
            <person name="Mueller-Roeber B."/>
            <person name="Pagarete A."/>
            <person name="Parker M."/>
            <person name="Probert I."/>
            <person name="Quesneville H."/>
            <person name="Raines C."/>
            <person name="Rensing S.A."/>
            <person name="Riano-Pachon D.M."/>
            <person name="Richier S."/>
            <person name="Rokitta S."/>
            <person name="Shiraiwa Y."/>
            <person name="Soanes D.M."/>
            <person name="van der Giezen M."/>
            <person name="Wahlund T.M."/>
            <person name="Williams B."/>
            <person name="Wilson W."/>
            <person name="Wolfe G."/>
            <person name="Wurch L.L."/>
        </authorList>
    </citation>
    <scope>NUCLEOTIDE SEQUENCE</scope>
</reference>
<evidence type="ECO:0000256" key="2">
    <source>
        <dbReference type="SAM" id="SignalP"/>
    </source>
</evidence>
<dbReference type="GeneID" id="17276692"/>
<dbReference type="InterPro" id="IPR029063">
    <property type="entry name" value="SAM-dependent_MTases_sf"/>
</dbReference>
<sequence length="355" mass="37120">MLLIALLSSVSGVSVVWSEAGTAVGQPVSVLQTDSHRLLLIGRVVVGAEYRMEWARDQAVFSGMALMQSVGFLTEPVPRRVLALGLGSGTAPAFLRARGIATDVVEIEPKVIAAAEAHFLFGEHRAPGSTLCADAVAYMRNATGGAPASASLLYDAILSDLFDGDNPMGLLDADQLRALKAGWLQPETGVLALNIVAFRTGPHARLARAVAATLRSVFRHVVVYADHDPRAADGDSSLPGNLLFLASDTAVAKRLATPPDEGDPPESSFYLHAHFKGWAPPELAAAADGEEGDVLAAGSGGGGEPPAWLREAAAAVRAAVPEMQRDALPAEGWQVVERLVAERSGGTATAKEELR</sequence>
<accession>A0A0D3K6N3</accession>
<dbReference type="HOGENOM" id="CLU_781770_0_0_1"/>
<dbReference type="Proteomes" id="UP000013827">
    <property type="component" value="Unassembled WGS sequence"/>
</dbReference>
<dbReference type="eggNOG" id="ENOG502QTVA">
    <property type="taxonomic scope" value="Eukaryota"/>
</dbReference>
<dbReference type="KEGG" id="ehx:EMIHUDRAFT_468221"/>
<dbReference type="PaxDb" id="2903-EOD31418"/>
<reference evidence="3" key="2">
    <citation type="submission" date="2024-10" db="UniProtKB">
        <authorList>
            <consortium name="EnsemblProtists"/>
        </authorList>
    </citation>
    <scope>IDENTIFICATION</scope>
</reference>
<keyword evidence="2" id="KW-0732">Signal</keyword>
<keyword evidence="1" id="KW-0620">Polyamine biosynthesis</keyword>
<evidence type="ECO:0000256" key="1">
    <source>
        <dbReference type="ARBA" id="ARBA00023115"/>
    </source>
</evidence>
<feature type="chain" id="PRO_5044291693" description="Spermidine synthase" evidence="2">
    <location>
        <begin position="19"/>
        <end position="355"/>
    </location>
</feature>
<dbReference type="PANTHER" id="PTHR43317">
    <property type="entry name" value="THERMOSPERMINE SYNTHASE ACAULIS5"/>
    <property type="match status" value="1"/>
</dbReference>
<evidence type="ECO:0000313" key="3">
    <source>
        <dbReference type="EnsemblProtists" id="EOD31418"/>
    </source>
</evidence>
<keyword evidence="4" id="KW-1185">Reference proteome</keyword>
<name>A0A0D3K6N3_EMIH1</name>
<proteinExistence type="predicted"/>
<dbReference type="AlphaFoldDB" id="A0A0D3K6N3"/>
<dbReference type="GO" id="GO:0006596">
    <property type="term" value="P:polyamine biosynthetic process"/>
    <property type="evidence" value="ECO:0007669"/>
    <property type="project" value="UniProtKB-KW"/>
</dbReference>
<protein>
    <recommendedName>
        <fullName evidence="5">Spermidine synthase</fullName>
    </recommendedName>
</protein>
<dbReference type="RefSeq" id="XP_005783847.1">
    <property type="nucleotide sequence ID" value="XM_005783790.1"/>
</dbReference>
<evidence type="ECO:0008006" key="5">
    <source>
        <dbReference type="Google" id="ProtNLM"/>
    </source>
</evidence>